<gene>
    <name evidence="2" type="ORF">ACAOBT_LOCUS28405</name>
</gene>
<keyword evidence="3" id="KW-1185">Reference proteome</keyword>
<feature type="region of interest" description="Disordered" evidence="1">
    <location>
        <begin position="18"/>
        <end position="41"/>
    </location>
</feature>
<accession>A0A9P0Q1E5</accession>
<sequence>MRQVHKKPKRLMINRLSTQSKQWRSNRSTRIATSHFAVSEK</sequence>
<dbReference type="AlphaFoldDB" id="A0A9P0Q1E5"/>
<evidence type="ECO:0000313" key="2">
    <source>
        <dbReference type="EMBL" id="CAH2005195.1"/>
    </source>
</evidence>
<comment type="caution">
    <text evidence="2">The sequence shown here is derived from an EMBL/GenBank/DDBJ whole genome shotgun (WGS) entry which is preliminary data.</text>
</comment>
<protein>
    <submittedName>
        <fullName evidence="2">Uncharacterized protein</fullName>
    </submittedName>
</protein>
<name>A0A9P0Q1E5_ACAOB</name>
<evidence type="ECO:0000313" key="3">
    <source>
        <dbReference type="Proteomes" id="UP001152888"/>
    </source>
</evidence>
<dbReference type="EMBL" id="CAKOFQ010007630">
    <property type="protein sequence ID" value="CAH2005195.1"/>
    <property type="molecule type" value="Genomic_DNA"/>
</dbReference>
<evidence type="ECO:0000256" key="1">
    <source>
        <dbReference type="SAM" id="MobiDB-lite"/>
    </source>
</evidence>
<organism evidence="2 3">
    <name type="scientific">Acanthoscelides obtectus</name>
    <name type="common">Bean weevil</name>
    <name type="synonym">Bruchus obtectus</name>
    <dbReference type="NCBI Taxonomy" id="200917"/>
    <lineage>
        <taxon>Eukaryota</taxon>
        <taxon>Metazoa</taxon>
        <taxon>Ecdysozoa</taxon>
        <taxon>Arthropoda</taxon>
        <taxon>Hexapoda</taxon>
        <taxon>Insecta</taxon>
        <taxon>Pterygota</taxon>
        <taxon>Neoptera</taxon>
        <taxon>Endopterygota</taxon>
        <taxon>Coleoptera</taxon>
        <taxon>Polyphaga</taxon>
        <taxon>Cucujiformia</taxon>
        <taxon>Chrysomeloidea</taxon>
        <taxon>Chrysomelidae</taxon>
        <taxon>Bruchinae</taxon>
        <taxon>Bruchini</taxon>
        <taxon>Acanthoscelides</taxon>
    </lineage>
</organism>
<proteinExistence type="predicted"/>
<dbReference type="Proteomes" id="UP001152888">
    <property type="component" value="Unassembled WGS sequence"/>
</dbReference>
<reference evidence="2" key="1">
    <citation type="submission" date="2022-03" db="EMBL/GenBank/DDBJ databases">
        <authorList>
            <person name="Sayadi A."/>
        </authorList>
    </citation>
    <scope>NUCLEOTIDE SEQUENCE</scope>
</reference>
<feature type="compositionally biased region" description="Polar residues" evidence="1">
    <location>
        <begin position="18"/>
        <end position="32"/>
    </location>
</feature>